<dbReference type="InterPro" id="IPR002820">
    <property type="entry name" value="Mopterin_CF_biosynth-C_dom"/>
</dbReference>
<feature type="region of interest" description="Disordered" evidence="6">
    <location>
        <begin position="1"/>
        <end position="55"/>
    </location>
</feature>
<dbReference type="Proteomes" id="UP000016922">
    <property type="component" value="Unassembled WGS sequence"/>
</dbReference>
<dbReference type="InterPro" id="IPR036522">
    <property type="entry name" value="MoaC_sf"/>
</dbReference>
<dbReference type="KEGG" id="glz:GLAREA_13080"/>
<dbReference type="UniPathway" id="UPA00344"/>
<proteinExistence type="inferred from homology"/>
<dbReference type="OMA" id="HELSTHV"/>
<dbReference type="GeneID" id="19472120"/>
<gene>
    <name evidence="8" type="ORF">GLAREA_13080</name>
</gene>
<dbReference type="GO" id="GO:0061799">
    <property type="term" value="F:cyclic pyranopterin monophosphate synthase activity"/>
    <property type="evidence" value="ECO:0007669"/>
    <property type="project" value="UniProtKB-EC"/>
</dbReference>
<organism evidence="8 9">
    <name type="scientific">Glarea lozoyensis (strain ATCC 20868 / MF5171)</name>
    <dbReference type="NCBI Taxonomy" id="1116229"/>
    <lineage>
        <taxon>Eukaryota</taxon>
        <taxon>Fungi</taxon>
        <taxon>Dikarya</taxon>
        <taxon>Ascomycota</taxon>
        <taxon>Pezizomycotina</taxon>
        <taxon>Leotiomycetes</taxon>
        <taxon>Helotiales</taxon>
        <taxon>Helotiaceae</taxon>
        <taxon>Glarea</taxon>
    </lineage>
</organism>
<dbReference type="PANTHER" id="PTHR22960:SF0">
    <property type="entry name" value="MOLYBDENUM COFACTOR BIOSYNTHESIS PROTEIN 1"/>
    <property type="match status" value="1"/>
</dbReference>
<dbReference type="OrthoDB" id="429626at2759"/>
<dbReference type="GO" id="GO:0061798">
    <property type="term" value="F:GTP 3',8'-cyclase activity"/>
    <property type="evidence" value="ECO:0007669"/>
    <property type="project" value="TreeGrafter"/>
</dbReference>
<evidence type="ECO:0000313" key="8">
    <source>
        <dbReference type="EMBL" id="EPE30032.1"/>
    </source>
</evidence>
<dbReference type="HAMAP" id="MF_01224_B">
    <property type="entry name" value="MoaC_B"/>
    <property type="match status" value="1"/>
</dbReference>
<evidence type="ECO:0000256" key="1">
    <source>
        <dbReference type="ARBA" id="ARBA00001637"/>
    </source>
</evidence>
<dbReference type="AlphaFoldDB" id="S3CUE4"/>
<dbReference type="CDD" id="cd01420">
    <property type="entry name" value="MoaC_PE"/>
    <property type="match status" value="1"/>
</dbReference>
<comment type="catalytic activity">
    <reaction evidence="1">
        <text>(8S)-3',8-cyclo-7,8-dihydroguanosine 5'-triphosphate = cyclic pyranopterin phosphate + diphosphate</text>
        <dbReference type="Rhea" id="RHEA:49580"/>
        <dbReference type="ChEBI" id="CHEBI:33019"/>
        <dbReference type="ChEBI" id="CHEBI:59648"/>
        <dbReference type="ChEBI" id="CHEBI:131766"/>
        <dbReference type="EC" id="4.6.1.17"/>
    </reaction>
</comment>
<dbReference type="Gene3D" id="3.30.70.640">
    <property type="entry name" value="Molybdopterin cofactor biosynthesis C (MoaC) domain"/>
    <property type="match status" value="1"/>
</dbReference>
<evidence type="ECO:0000313" key="9">
    <source>
        <dbReference type="Proteomes" id="UP000016922"/>
    </source>
</evidence>
<evidence type="ECO:0000256" key="2">
    <source>
        <dbReference type="ARBA" id="ARBA00005046"/>
    </source>
</evidence>
<reference evidence="8 9" key="1">
    <citation type="journal article" date="2013" name="BMC Genomics">
        <title>Genomics-driven discovery of the pneumocandin biosynthetic gene cluster in the fungus Glarea lozoyensis.</title>
        <authorList>
            <person name="Chen L."/>
            <person name="Yue Q."/>
            <person name="Zhang X."/>
            <person name="Xiang M."/>
            <person name="Wang C."/>
            <person name="Li S."/>
            <person name="Che Y."/>
            <person name="Ortiz-Lopez F.J."/>
            <person name="Bills G.F."/>
            <person name="Liu X."/>
            <person name="An Z."/>
        </authorList>
    </citation>
    <scope>NUCLEOTIDE SEQUENCE [LARGE SCALE GENOMIC DNA]</scope>
    <source>
        <strain evidence="9">ATCC 20868 / MF5171</strain>
    </source>
</reference>
<dbReference type="RefSeq" id="XP_008082928.1">
    <property type="nucleotide sequence ID" value="XM_008084737.1"/>
</dbReference>
<feature type="domain" description="Molybdopterin cofactor biosynthesis C (MoaC)" evidence="7">
    <location>
        <begin position="89"/>
        <end position="167"/>
    </location>
</feature>
<evidence type="ECO:0000256" key="5">
    <source>
        <dbReference type="ARBA" id="ARBA00023239"/>
    </source>
</evidence>
<keyword evidence="4" id="KW-0501">Molybdenum cofactor biosynthesis</keyword>
<dbReference type="STRING" id="1116229.S3CUE4"/>
<feature type="domain" description="Molybdopterin cofactor biosynthesis C (MoaC)" evidence="7">
    <location>
        <begin position="208"/>
        <end position="266"/>
    </location>
</feature>
<dbReference type="EC" id="4.6.1.17" evidence="3"/>
<dbReference type="PANTHER" id="PTHR22960">
    <property type="entry name" value="MOLYBDOPTERIN COFACTOR SYNTHESIS PROTEIN A"/>
    <property type="match status" value="1"/>
</dbReference>
<accession>S3CUE4</accession>
<dbReference type="SUPFAM" id="SSF55040">
    <property type="entry name" value="Molybdenum cofactor biosynthesis protein C, MoaC"/>
    <property type="match status" value="2"/>
</dbReference>
<keyword evidence="9" id="KW-1185">Reference proteome</keyword>
<dbReference type="InterPro" id="IPR047594">
    <property type="entry name" value="MoaC_bact/euk"/>
</dbReference>
<dbReference type="InterPro" id="IPR050105">
    <property type="entry name" value="MoCo_biosynth_MoaA/MoaC"/>
</dbReference>
<evidence type="ECO:0000256" key="4">
    <source>
        <dbReference type="ARBA" id="ARBA00023150"/>
    </source>
</evidence>
<protein>
    <recommendedName>
        <fullName evidence="3">cyclic pyranopterin monophosphate synthase</fullName>
        <ecNumber evidence="3">4.6.1.17</ecNumber>
    </recommendedName>
</protein>
<name>S3CUE4_GLAL2</name>
<dbReference type="EMBL" id="KE145366">
    <property type="protein sequence ID" value="EPE30032.1"/>
    <property type="molecule type" value="Genomic_DNA"/>
</dbReference>
<dbReference type="eggNOG" id="KOG2876">
    <property type="taxonomic scope" value="Eukaryota"/>
</dbReference>
<evidence type="ECO:0000259" key="7">
    <source>
        <dbReference type="Pfam" id="PF01967"/>
    </source>
</evidence>
<keyword evidence="5" id="KW-0456">Lyase</keyword>
<dbReference type="Pfam" id="PF01967">
    <property type="entry name" value="MoaC"/>
    <property type="match status" value="2"/>
</dbReference>
<feature type="compositionally biased region" description="Low complexity" evidence="6">
    <location>
        <begin position="11"/>
        <end position="20"/>
    </location>
</feature>
<comment type="pathway">
    <text evidence="2">Cofactor biosynthesis; molybdopterin biosynthesis.</text>
</comment>
<evidence type="ECO:0000256" key="6">
    <source>
        <dbReference type="SAM" id="MobiDB-lite"/>
    </source>
</evidence>
<dbReference type="GO" id="GO:0006777">
    <property type="term" value="P:Mo-molybdopterin cofactor biosynthetic process"/>
    <property type="evidence" value="ECO:0007669"/>
    <property type="project" value="UniProtKB-KW"/>
</dbReference>
<feature type="compositionally biased region" description="Basic and acidic residues" evidence="6">
    <location>
        <begin position="168"/>
        <end position="179"/>
    </location>
</feature>
<sequence>MSGIRLYATQSSSPGSNSSQSEKEKATSYASDSKQASHRHGSPLEGAGVDNPSSKEAEKTILGAEMKSTASPATGSVLTHLNTSGNAHMVSITSKAPTSRKAIAVCSIHFSNPTALPLIRSNSMKKGDVLSVARIAGIMAAKKTSDLIPLCHPIAITHVSIDLEVKGGDRDHMASKPERVSTPWQGTGQGDAYPWHNHKQAKDDVKQEDFGRVNITATVTCDGKTGVEMEALTAASTASLTVYDMCKAVDKGMWIMDLRVVRKEGGKSGTWVESENVS</sequence>
<feature type="region of interest" description="Disordered" evidence="6">
    <location>
        <begin position="168"/>
        <end position="187"/>
    </location>
</feature>
<dbReference type="HOGENOM" id="CLU_074693_1_0_1"/>
<evidence type="ECO:0000256" key="3">
    <source>
        <dbReference type="ARBA" id="ARBA00012575"/>
    </source>
</evidence>